<organism evidence="1 2">
    <name type="scientific">Persea americana</name>
    <name type="common">Avocado</name>
    <dbReference type="NCBI Taxonomy" id="3435"/>
    <lineage>
        <taxon>Eukaryota</taxon>
        <taxon>Viridiplantae</taxon>
        <taxon>Streptophyta</taxon>
        <taxon>Embryophyta</taxon>
        <taxon>Tracheophyta</taxon>
        <taxon>Spermatophyta</taxon>
        <taxon>Magnoliopsida</taxon>
        <taxon>Magnoliidae</taxon>
        <taxon>Laurales</taxon>
        <taxon>Lauraceae</taxon>
        <taxon>Persea</taxon>
    </lineage>
</organism>
<gene>
    <name evidence="1" type="ORF">MRB53_030156</name>
</gene>
<evidence type="ECO:0000313" key="2">
    <source>
        <dbReference type="Proteomes" id="UP001234297"/>
    </source>
</evidence>
<dbReference type="Proteomes" id="UP001234297">
    <property type="component" value="Chromosome 10"/>
</dbReference>
<protein>
    <submittedName>
        <fullName evidence="1">Uncharacterized protein</fullName>
    </submittedName>
</protein>
<keyword evidence="2" id="KW-1185">Reference proteome</keyword>
<sequence>MRQRSYRFKSMGVQGIFSEDSWRNPIAIMIPRRKVSDEIKLKLGLSLGGRFGTDPKDKWLLRLSLIIGLKMMPRDVDLAPPVAALPLIRTCSLPTRWRRTGGRGRSYNRCGGWRRRERDRRSRGATEEEIREAEGRQRLR</sequence>
<accession>A0ACC2KKH8</accession>
<proteinExistence type="predicted"/>
<name>A0ACC2KKH8_PERAE</name>
<reference evidence="1 2" key="1">
    <citation type="journal article" date="2022" name="Hortic Res">
        <title>A haplotype resolved chromosomal level avocado genome allows analysis of novel avocado genes.</title>
        <authorList>
            <person name="Nath O."/>
            <person name="Fletcher S.J."/>
            <person name="Hayward A."/>
            <person name="Shaw L.M."/>
            <person name="Masouleh A.K."/>
            <person name="Furtado A."/>
            <person name="Henry R.J."/>
            <person name="Mitter N."/>
        </authorList>
    </citation>
    <scope>NUCLEOTIDE SEQUENCE [LARGE SCALE GENOMIC DNA]</scope>
    <source>
        <strain evidence="2">cv. Hass</strain>
    </source>
</reference>
<dbReference type="EMBL" id="CM056818">
    <property type="protein sequence ID" value="KAJ8621627.1"/>
    <property type="molecule type" value="Genomic_DNA"/>
</dbReference>
<evidence type="ECO:0000313" key="1">
    <source>
        <dbReference type="EMBL" id="KAJ8621627.1"/>
    </source>
</evidence>
<comment type="caution">
    <text evidence="1">The sequence shown here is derived from an EMBL/GenBank/DDBJ whole genome shotgun (WGS) entry which is preliminary data.</text>
</comment>